<evidence type="ECO:0000313" key="3">
    <source>
        <dbReference type="EMBL" id="CAI5760613.1"/>
    </source>
</evidence>
<dbReference type="GO" id="GO:0003676">
    <property type="term" value="F:nucleic acid binding"/>
    <property type="evidence" value="ECO:0007669"/>
    <property type="project" value="InterPro"/>
</dbReference>
<dbReference type="EMBL" id="CANTUO010000007">
    <property type="protein sequence ID" value="CAI5760613.1"/>
    <property type="molecule type" value="Genomic_DNA"/>
</dbReference>
<evidence type="ECO:0000256" key="1">
    <source>
        <dbReference type="SAM" id="Coils"/>
    </source>
</evidence>
<sequence>MSNLTNDDLFIEQLNQVERELKVKLKKLNNIAIKVQKISKNDSIKDRVTSILNTLRQEQEQEQEQQQDEDEQNTIILLGGYSNNIPKLISIVEIVKQNNESSKLFQFNKLSKFESENNPNYKPKKEENNDDGKVLTEEEIQKKLEEEARKEIHGAKVYSLPTMFIILSNQDLSQIDLTNWTSQS</sequence>
<evidence type="ECO:0000313" key="4">
    <source>
        <dbReference type="Proteomes" id="UP001152885"/>
    </source>
</evidence>
<comment type="caution">
    <text evidence="3">The sequence shown here is derived from an EMBL/GenBank/DDBJ whole genome shotgun (WGS) entry which is preliminary data.</text>
</comment>
<dbReference type="AlphaFoldDB" id="A0A9W4XNL3"/>
<organism evidence="3 4">
    <name type="scientific">Candida verbasci</name>
    <dbReference type="NCBI Taxonomy" id="1227364"/>
    <lineage>
        <taxon>Eukaryota</taxon>
        <taxon>Fungi</taxon>
        <taxon>Dikarya</taxon>
        <taxon>Ascomycota</taxon>
        <taxon>Saccharomycotina</taxon>
        <taxon>Pichiomycetes</taxon>
        <taxon>Debaryomycetaceae</taxon>
        <taxon>Candida/Lodderomyces clade</taxon>
        <taxon>Candida</taxon>
    </lineage>
</organism>
<evidence type="ECO:0000259" key="2">
    <source>
        <dbReference type="Pfam" id="PF01918"/>
    </source>
</evidence>
<feature type="coiled-coil region" evidence="1">
    <location>
        <begin position="11"/>
        <end position="72"/>
    </location>
</feature>
<accession>A0A9W4XNL3</accession>
<proteinExistence type="predicted"/>
<gene>
    <name evidence="3" type="ORF">CANVERA_P5122</name>
</gene>
<reference evidence="3" key="1">
    <citation type="submission" date="2022-12" db="EMBL/GenBank/DDBJ databases">
        <authorList>
            <person name="Brejova B."/>
        </authorList>
    </citation>
    <scope>NUCLEOTIDE SEQUENCE</scope>
</reference>
<dbReference type="Pfam" id="PF01918">
    <property type="entry name" value="Alba"/>
    <property type="match status" value="1"/>
</dbReference>
<dbReference type="InterPro" id="IPR002775">
    <property type="entry name" value="DNA/RNA-bd_Alba-like"/>
</dbReference>
<feature type="domain" description="DNA/RNA-binding protein Alba-like" evidence="2">
    <location>
        <begin position="37"/>
        <end position="112"/>
    </location>
</feature>
<dbReference type="OrthoDB" id="4020196at2759"/>
<dbReference type="Proteomes" id="UP001152885">
    <property type="component" value="Unassembled WGS sequence"/>
</dbReference>
<keyword evidence="1" id="KW-0175">Coiled coil</keyword>
<keyword evidence="4" id="KW-1185">Reference proteome</keyword>
<protein>
    <recommendedName>
        <fullName evidence="2">DNA/RNA-binding protein Alba-like domain-containing protein</fullName>
    </recommendedName>
</protein>
<name>A0A9W4XNL3_9ASCO</name>